<dbReference type="EMBL" id="WQNF01000017">
    <property type="protein sequence ID" value="MVT68051.1"/>
    <property type="molecule type" value="Genomic_DNA"/>
</dbReference>
<keyword evidence="3" id="KW-1185">Reference proteome</keyword>
<reference evidence="2 3" key="1">
    <citation type="submission" date="2019-12" db="EMBL/GenBank/DDBJ databases">
        <title>Draft genome sequences Bradyrhizobium cajani AMBPC1010, Bradyrhizobium pachyrhizi AMBPC1040 and Bradyrhizobium yuanmingense ALSPC3051, three plant growth promoting strains isolated from nodules of Cajanus cajan L. in Dominican Republic.</title>
        <authorList>
            <person name="Flores-Felix J.D."/>
            <person name="Araujo J."/>
            <person name="Diaz-Alcantara C."/>
            <person name="Gonzalez-Andres F."/>
            <person name="Velazquez E."/>
        </authorList>
    </citation>
    <scope>NUCLEOTIDE SEQUENCE [LARGE SCALE GENOMIC DNA]</scope>
    <source>
        <strain evidence="2 3">1040</strain>
    </source>
</reference>
<sequence length="53" mass="5740">MTDPTVTISAVLVTGHDDVETSVGLFVADAQDQNSENNPMQRSWRLPPSDTVP</sequence>
<dbReference type="RefSeq" id="WP_157346238.1">
    <property type="nucleotide sequence ID" value="NZ_LFIQ01000079.1"/>
</dbReference>
<protein>
    <submittedName>
        <fullName evidence="2">Uncharacterized protein</fullName>
    </submittedName>
</protein>
<accession>A0A844SYX8</accession>
<feature type="compositionally biased region" description="Polar residues" evidence="1">
    <location>
        <begin position="31"/>
        <end position="41"/>
    </location>
</feature>
<organism evidence="2 3">
    <name type="scientific">Bradyrhizobium pachyrhizi</name>
    <dbReference type="NCBI Taxonomy" id="280333"/>
    <lineage>
        <taxon>Bacteria</taxon>
        <taxon>Pseudomonadati</taxon>
        <taxon>Pseudomonadota</taxon>
        <taxon>Alphaproteobacteria</taxon>
        <taxon>Hyphomicrobiales</taxon>
        <taxon>Nitrobacteraceae</taxon>
        <taxon>Bradyrhizobium</taxon>
    </lineage>
</organism>
<evidence type="ECO:0000313" key="2">
    <source>
        <dbReference type="EMBL" id="MVT68051.1"/>
    </source>
</evidence>
<evidence type="ECO:0000256" key="1">
    <source>
        <dbReference type="SAM" id="MobiDB-lite"/>
    </source>
</evidence>
<dbReference type="AlphaFoldDB" id="A0A844SYX8"/>
<evidence type="ECO:0000313" key="3">
    <source>
        <dbReference type="Proteomes" id="UP000436468"/>
    </source>
</evidence>
<proteinExistence type="predicted"/>
<name>A0A844SYX8_9BRAD</name>
<dbReference type="Proteomes" id="UP000436468">
    <property type="component" value="Unassembled WGS sequence"/>
</dbReference>
<gene>
    <name evidence="2" type="ORF">GPL21_23405</name>
</gene>
<comment type="caution">
    <text evidence="2">The sequence shown here is derived from an EMBL/GenBank/DDBJ whole genome shotgun (WGS) entry which is preliminary data.</text>
</comment>
<feature type="region of interest" description="Disordered" evidence="1">
    <location>
        <begin position="30"/>
        <end position="53"/>
    </location>
</feature>